<dbReference type="SUPFAM" id="SSF46785">
    <property type="entry name" value="Winged helix' DNA-binding domain"/>
    <property type="match status" value="1"/>
</dbReference>
<proteinExistence type="predicted"/>
<gene>
    <name evidence="1" type="ORF">FAK_26580</name>
</gene>
<evidence type="ECO:0000313" key="2">
    <source>
        <dbReference type="Proteomes" id="UP001366166"/>
    </source>
</evidence>
<protein>
    <submittedName>
        <fullName evidence="1">Uncharacterized protein</fullName>
    </submittedName>
</protein>
<dbReference type="EMBL" id="AP028679">
    <property type="protein sequence ID" value="BEQ15592.1"/>
    <property type="molecule type" value="Genomic_DNA"/>
</dbReference>
<name>A0AAU9EGH3_9BACT</name>
<sequence length="119" mass="13172">MLCEKCNTSMEPDEMREHGGLKLCEDCYIDAISPAKTCDPWATYTASRLDTQELNAAQETILKLIGEQGHASLADLIKATGLEEAALMREIASLRHMELVRGAMMPDGGKAFKHFKDQD</sequence>
<dbReference type="Proteomes" id="UP001366166">
    <property type="component" value="Chromosome"/>
</dbReference>
<dbReference type="InterPro" id="IPR036390">
    <property type="entry name" value="WH_DNA-bd_sf"/>
</dbReference>
<evidence type="ECO:0000313" key="1">
    <source>
        <dbReference type="EMBL" id="BEQ15592.1"/>
    </source>
</evidence>
<dbReference type="KEGG" id="dmp:FAK_26580"/>
<reference evidence="2" key="1">
    <citation type="journal article" date="2023" name="Arch. Microbiol.">
        <title>Desulfoferula mesophilus gen. nov. sp. nov., a mesophilic sulfate-reducing bacterium isolated from a brackish lake sediment.</title>
        <authorList>
            <person name="Watanabe T."/>
            <person name="Yabe T."/>
            <person name="Tsuji J.M."/>
            <person name="Fukui M."/>
        </authorList>
    </citation>
    <scope>NUCLEOTIDE SEQUENCE [LARGE SCALE GENOMIC DNA]</scope>
    <source>
        <strain evidence="2">12FAK</strain>
    </source>
</reference>
<dbReference type="RefSeq" id="WP_338600200.1">
    <property type="nucleotide sequence ID" value="NZ_AP028679.1"/>
</dbReference>
<accession>A0AAU9EGH3</accession>
<dbReference type="AlphaFoldDB" id="A0AAU9EGH3"/>
<keyword evidence="2" id="KW-1185">Reference proteome</keyword>
<organism evidence="1 2">
    <name type="scientific">Desulfoferula mesophila</name>
    <dbReference type="NCBI Taxonomy" id="3058419"/>
    <lineage>
        <taxon>Bacteria</taxon>
        <taxon>Pseudomonadati</taxon>
        <taxon>Thermodesulfobacteriota</taxon>
        <taxon>Desulfarculia</taxon>
        <taxon>Desulfarculales</taxon>
        <taxon>Desulfarculaceae</taxon>
        <taxon>Desulfoferula</taxon>
    </lineage>
</organism>